<dbReference type="Proteomes" id="UP000010556">
    <property type="component" value="Unassembled WGS sequence"/>
</dbReference>
<keyword evidence="6 22" id="KW-0813">Transport</keyword>
<gene>
    <name evidence="23" type="ORF">MDA_GLEAN10012374</name>
</gene>
<evidence type="ECO:0000256" key="13">
    <source>
        <dbReference type="ARBA" id="ARBA00023134"/>
    </source>
</evidence>
<dbReference type="GO" id="GO:0032580">
    <property type="term" value="C:Golgi cisterna membrane"/>
    <property type="evidence" value="ECO:0007669"/>
    <property type="project" value="UniProtKB-SubCell"/>
</dbReference>
<organism evidence="23 24">
    <name type="scientific">Myotis davidii</name>
    <name type="common">David's myotis</name>
    <dbReference type="NCBI Taxonomy" id="225400"/>
    <lineage>
        <taxon>Eukaryota</taxon>
        <taxon>Metazoa</taxon>
        <taxon>Chordata</taxon>
        <taxon>Craniata</taxon>
        <taxon>Vertebrata</taxon>
        <taxon>Euteleostomi</taxon>
        <taxon>Mammalia</taxon>
        <taxon>Eutheria</taxon>
        <taxon>Laurasiatheria</taxon>
        <taxon>Chiroptera</taxon>
        <taxon>Yangochiroptera</taxon>
        <taxon>Vespertilionidae</taxon>
        <taxon>Myotis</taxon>
    </lineage>
</organism>
<feature type="binding site" evidence="19">
    <location>
        <position position="308"/>
    </location>
    <ligand>
        <name>GTP</name>
        <dbReference type="ChEBI" id="CHEBI:37565"/>
    </ligand>
</feature>
<keyword evidence="11 22" id="KW-0653">Protein transport</keyword>
<dbReference type="GO" id="GO:0005829">
    <property type="term" value="C:cytosol"/>
    <property type="evidence" value="ECO:0007669"/>
    <property type="project" value="UniProtKB-SubCell"/>
</dbReference>
<feature type="binding site" evidence="19">
    <location>
        <position position="209"/>
    </location>
    <ligand>
        <name>GTP</name>
        <dbReference type="ChEBI" id="CHEBI:37565"/>
    </ligand>
</feature>
<dbReference type="GO" id="GO:0005789">
    <property type="term" value="C:endoplasmic reticulum membrane"/>
    <property type="evidence" value="ECO:0007669"/>
    <property type="project" value="UniProtKB-SubCell"/>
</dbReference>
<dbReference type="CDD" id="cd00879">
    <property type="entry name" value="Sar1"/>
    <property type="match status" value="1"/>
</dbReference>
<evidence type="ECO:0000256" key="22">
    <source>
        <dbReference type="RuleBase" id="RU003926"/>
    </source>
</evidence>
<keyword evidence="8" id="KW-0378">Hydrolase</keyword>
<evidence type="ECO:0000256" key="12">
    <source>
        <dbReference type="ARBA" id="ARBA00023034"/>
    </source>
</evidence>
<evidence type="ECO:0000256" key="2">
    <source>
        <dbReference type="ARBA" id="ARBA00004514"/>
    </source>
</evidence>
<evidence type="ECO:0000256" key="17">
    <source>
        <dbReference type="ARBA" id="ARBA00047660"/>
    </source>
</evidence>
<evidence type="ECO:0000256" key="6">
    <source>
        <dbReference type="ARBA" id="ARBA00022448"/>
    </source>
</evidence>
<comment type="subcellular location">
    <subcellularLocation>
        <location evidence="2">Cytoplasm</location>
        <location evidence="2">Cytosol</location>
    </subcellularLocation>
    <subcellularLocation>
        <location evidence="1">Endoplasmic reticulum membrane</location>
        <topology evidence="1">Peripheral membrane protein</topology>
    </subcellularLocation>
    <subcellularLocation>
        <location evidence="16">Golgi apparatus</location>
        <location evidence="16">Golgi stack membrane</location>
        <topology evidence="16">Peripheral membrane protein</topology>
    </subcellularLocation>
    <subcellularLocation>
        <location evidence="3">Lysosome membrane</location>
    </subcellularLocation>
</comment>
<keyword evidence="24" id="KW-1185">Reference proteome</keyword>
<feature type="binding site" evidence="20">
    <location>
        <begin position="308"/>
        <end position="311"/>
    </location>
    <ligand>
        <name>GTP</name>
        <dbReference type="ChEBI" id="CHEBI:37565"/>
    </ligand>
</feature>
<evidence type="ECO:0000256" key="14">
    <source>
        <dbReference type="ARBA" id="ARBA00023136"/>
    </source>
</evidence>
<dbReference type="EC" id="3.6.5.2" evidence="5"/>
<dbReference type="GO" id="GO:0005765">
    <property type="term" value="C:lysosomal membrane"/>
    <property type="evidence" value="ECO:0007669"/>
    <property type="project" value="UniProtKB-SubCell"/>
</dbReference>
<feature type="binding site" evidence="18">
    <location>
        <position position="208"/>
    </location>
    <ligand>
        <name>Mg(2+)</name>
        <dbReference type="ChEBI" id="CHEBI:18420"/>
    </ligand>
</feature>
<feature type="binding site" evidence="21">
    <location>
        <position position="213"/>
    </location>
    <ligand>
        <name>Mg(2+)</name>
        <dbReference type="ChEBI" id="CHEBI:18420"/>
    </ligand>
</feature>
<dbReference type="InterPro" id="IPR005225">
    <property type="entry name" value="Small_GTP-bd"/>
</dbReference>
<dbReference type="SMART" id="SM00177">
    <property type="entry name" value="ARF"/>
    <property type="match status" value="1"/>
</dbReference>
<dbReference type="eggNOG" id="KOG0077">
    <property type="taxonomic scope" value="Eukaryota"/>
</dbReference>
<keyword evidence="13 20" id="KW-0342">GTP-binding</keyword>
<feature type="binding site" evidence="19">
    <location>
        <position position="354"/>
    </location>
    <ligand>
        <name>GTP</name>
        <dbReference type="ChEBI" id="CHEBI:37565"/>
    </ligand>
</feature>
<dbReference type="SUPFAM" id="SSF52540">
    <property type="entry name" value="P-loop containing nucleoside triphosphate hydrolases"/>
    <property type="match status" value="1"/>
</dbReference>
<proteinExistence type="inferred from homology"/>
<evidence type="ECO:0000256" key="21">
    <source>
        <dbReference type="PIRSR" id="PIRSR606689-2"/>
    </source>
</evidence>
<dbReference type="GO" id="GO:0006886">
    <property type="term" value="P:intracellular protein transport"/>
    <property type="evidence" value="ECO:0007669"/>
    <property type="project" value="InterPro"/>
</dbReference>
<feature type="binding site" evidence="19">
    <location>
        <position position="212"/>
    </location>
    <ligand>
        <name>GTP</name>
        <dbReference type="ChEBI" id="CHEBI:37565"/>
    </ligand>
</feature>
<dbReference type="Pfam" id="PF00025">
    <property type="entry name" value="Arf"/>
    <property type="match status" value="1"/>
</dbReference>
<dbReference type="NCBIfam" id="TIGR00231">
    <property type="entry name" value="small_GTP"/>
    <property type="match status" value="1"/>
</dbReference>
<dbReference type="GO" id="GO:0046872">
    <property type="term" value="F:metal ion binding"/>
    <property type="evidence" value="ECO:0007669"/>
    <property type="project" value="UniProtKB-KW"/>
</dbReference>
<accession>L5MHX8</accession>
<feature type="binding site" evidence="20">
    <location>
        <position position="252"/>
    </location>
    <ligand>
        <name>GTP</name>
        <dbReference type="ChEBI" id="CHEBI:37565"/>
    </ligand>
</feature>
<feature type="binding site" evidence="20">
    <location>
        <begin position="206"/>
        <end position="213"/>
    </location>
    <ligand>
        <name>GTP</name>
        <dbReference type="ChEBI" id="CHEBI:37565"/>
    </ligand>
</feature>
<evidence type="ECO:0000256" key="7">
    <source>
        <dbReference type="ARBA" id="ARBA00022741"/>
    </source>
</evidence>
<dbReference type="PROSITE" id="PS51417">
    <property type="entry name" value="ARF"/>
    <property type="match status" value="1"/>
</dbReference>
<dbReference type="InterPro" id="IPR006689">
    <property type="entry name" value="Small_GTPase_ARF/SAR"/>
</dbReference>
<dbReference type="PANTHER" id="PTHR45684">
    <property type="entry name" value="RE74312P"/>
    <property type="match status" value="1"/>
</dbReference>
<dbReference type="PROSITE" id="PS51422">
    <property type="entry name" value="SAR1"/>
    <property type="match status" value="1"/>
</dbReference>
<dbReference type="EMBL" id="KB099905">
    <property type="protein sequence ID" value="ELK37912.1"/>
    <property type="molecule type" value="Genomic_DNA"/>
</dbReference>
<reference evidence="24" key="1">
    <citation type="journal article" date="2013" name="Science">
        <title>Comparative analysis of bat genomes provides insight into the evolution of flight and immunity.</title>
        <authorList>
            <person name="Zhang G."/>
            <person name="Cowled C."/>
            <person name="Shi Z."/>
            <person name="Huang Z."/>
            <person name="Bishop-Lilly K.A."/>
            <person name="Fang X."/>
            <person name="Wynne J.W."/>
            <person name="Xiong Z."/>
            <person name="Baker M.L."/>
            <person name="Zhao W."/>
            <person name="Tachedjian M."/>
            <person name="Zhu Y."/>
            <person name="Zhou P."/>
            <person name="Jiang X."/>
            <person name="Ng J."/>
            <person name="Yang L."/>
            <person name="Wu L."/>
            <person name="Xiao J."/>
            <person name="Feng Y."/>
            <person name="Chen Y."/>
            <person name="Sun X."/>
            <person name="Zhang Y."/>
            <person name="Marsh G.A."/>
            <person name="Crameri G."/>
            <person name="Broder C.C."/>
            <person name="Frey K.G."/>
            <person name="Wang L.F."/>
            <person name="Wang J."/>
        </authorList>
    </citation>
    <scope>NUCLEOTIDE SEQUENCE [LARGE SCALE GENOMIC DNA]</scope>
</reference>
<keyword evidence="18" id="KW-0460">Magnesium</keyword>
<dbReference type="FunFam" id="3.40.50.300:FF:000161">
    <property type="entry name" value="Small COPII coat GTPase"/>
    <property type="match status" value="1"/>
</dbReference>
<evidence type="ECO:0000256" key="19">
    <source>
        <dbReference type="PIRSR" id="PIRSR606687-2"/>
    </source>
</evidence>
<comment type="catalytic activity">
    <reaction evidence="17">
        <text>GTP + H2O = GDP + phosphate + H(+)</text>
        <dbReference type="Rhea" id="RHEA:19669"/>
        <dbReference type="ChEBI" id="CHEBI:15377"/>
        <dbReference type="ChEBI" id="CHEBI:15378"/>
        <dbReference type="ChEBI" id="CHEBI:37565"/>
        <dbReference type="ChEBI" id="CHEBI:43474"/>
        <dbReference type="ChEBI" id="CHEBI:58189"/>
        <dbReference type="EC" id="3.6.5.2"/>
    </reaction>
    <physiologicalReaction direction="left-to-right" evidence="17">
        <dbReference type="Rhea" id="RHEA:19670"/>
    </physiologicalReaction>
</comment>
<evidence type="ECO:0000256" key="8">
    <source>
        <dbReference type="ARBA" id="ARBA00022801"/>
    </source>
</evidence>
<evidence type="ECO:0000256" key="11">
    <source>
        <dbReference type="ARBA" id="ARBA00022927"/>
    </source>
</evidence>
<dbReference type="Gene3D" id="3.40.50.300">
    <property type="entry name" value="P-loop containing nucleotide triphosphate hydrolases"/>
    <property type="match status" value="1"/>
</dbReference>
<feature type="binding site" evidence="19">
    <location>
        <position position="213"/>
    </location>
    <ligand>
        <name>GTP</name>
        <dbReference type="ChEBI" id="CHEBI:37565"/>
    </ligand>
</feature>
<feature type="binding site" evidence="19">
    <location>
        <position position="309"/>
    </location>
    <ligand>
        <name>GTP</name>
        <dbReference type="ChEBI" id="CHEBI:37565"/>
    </ligand>
</feature>
<dbReference type="InterPro" id="IPR006687">
    <property type="entry name" value="Small_GTPase_SAR1"/>
</dbReference>
<feature type="binding site" evidence="21">
    <location>
        <position position="230"/>
    </location>
    <ligand>
        <name>Mg(2+)</name>
        <dbReference type="ChEBI" id="CHEBI:18420"/>
    </ligand>
</feature>
<evidence type="ECO:0000256" key="15">
    <source>
        <dbReference type="ARBA" id="ARBA00023228"/>
    </source>
</evidence>
<keyword evidence="9 22" id="KW-0256">Endoplasmic reticulum</keyword>
<name>L5MHX8_MYODS</name>
<feature type="binding site" evidence="19">
    <location>
        <position position="355"/>
    </location>
    <ligand>
        <name>GTP</name>
        <dbReference type="ChEBI" id="CHEBI:37565"/>
    </ligand>
</feature>
<evidence type="ECO:0000256" key="1">
    <source>
        <dbReference type="ARBA" id="ARBA00004406"/>
    </source>
</evidence>
<evidence type="ECO:0000256" key="4">
    <source>
        <dbReference type="ARBA" id="ARBA00007507"/>
    </source>
</evidence>
<dbReference type="PRINTS" id="PR00328">
    <property type="entry name" value="SAR1GTPBP"/>
</dbReference>
<evidence type="ECO:0000256" key="10">
    <source>
        <dbReference type="ARBA" id="ARBA00022892"/>
    </source>
</evidence>
<protein>
    <recommendedName>
        <fullName evidence="5">small monomeric GTPase</fullName>
        <ecNumber evidence="5">3.6.5.2</ecNumber>
    </recommendedName>
</protein>
<evidence type="ECO:0000256" key="5">
    <source>
        <dbReference type="ARBA" id="ARBA00011984"/>
    </source>
</evidence>
<evidence type="ECO:0000256" key="16">
    <source>
        <dbReference type="ARBA" id="ARBA00037843"/>
    </source>
</evidence>
<evidence type="ECO:0000256" key="9">
    <source>
        <dbReference type="ARBA" id="ARBA00022824"/>
    </source>
</evidence>
<keyword evidence="14" id="KW-0472">Membrane</keyword>
<sequence>MGPGSPFGLVWGDWAAGRRAQLWDWRGNPRRRNLGCSVLQSCGQSEVQHPRARKELTGAGAAAAIALCCWVSEGVGLTPIKESRSLQSQVSDGLSSGENRRAAAVDPEEGALFGSALLHNPRLWRGEEGAPVFRPGIRRREAGWVPFLLCGTAVMVLWAGHRCCQTVGYLRKERDDSKLQASPSLPSASVSSPGLYKKTGKLVFLGLDNAGKTTLLHMLKDDRLGQHVPTLHPTSEELTIAGMTFTTFDLGGHVQARRVWKNYLPAINGIVFLVDCADHERLLESKEELDSLMTDETIANVPILIFGNKIDRPEAISEERLREMFGLYGQTTGKGNVSLKELNARPLEVFMCSVLKRQGYGEGFRWMAQYID</sequence>
<feature type="binding site" evidence="19">
    <location>
        <position position="211"/>
    </location>
    <ligand>
        <name>GTP</name>
        <dbReference type="ChEBI" id="CHEBI:37565"/>
    </ligand>
</feature>
<comment type="similarity">
    <text evidence="4 22">Belongs to the small GTPase superfamily. SAR1 family.</text>
</comment>
<evidence type="ECO:0000256" key="3">
    <source>
        <dbReference type="ARBA" id="ARBA00004656"/>
    </source>
</evidence>
<keyword evidence="7 19" id="KW-0547">Nucleotide-binding</keyword>
<evidence type="ECO:0000256" key="20">
    <source>
        <dbReference type="PIRSR" id="PIRSR606689-1"/>
    </source>
</evidence>
<dbReference type="GO" id="GO:0005525">
    <property type="term" value="F:GTP binding"/>
    <property type="evidence" value="ECO:0007669"/>
    <property type="project" value="UniProtKB-KW"/>
</dbReference>
<dbReference type="GO" id="GO:0003925">
    <property type="term" value="F:G protein activity"/>
    <property type="evidence" value="ECO:0007669"/>
    <property type="project" value="UniProtKB-EC"/>
</dbReference>
<dbReference type="GO" id="GO:0016192">
    <property type="term" value="P:vesicle-mediated transport"/>
    <property type="evidence" value="ECO:0007669"/>
    <property type="project" value="UniProtKB-KW"/>
</dbReference>
<evidence type="ECO:0000313" key="23">
    <source>
        <dbReference type="EMBL" id="ELK37912.1"/>
    </source>
</evidence>
<keyword evidence="10 22" id="KW-0931">ER-Golgi transport</keyword>
<dbReference type="SMART" id="SM00178">
    <property type="entry name" value="SAR"/>
    <property type="match status" value="1"/>
</dbReference>
<feature type="binding site" evidence="19">
    <location>
        <position position="214"/>
    </location>
    <ligand>
        <name>GTP</name>
        <dbReference type="ChEBI" id="CHEBI:37565"/>
    </ligand>
</feature>
<dbReference type="AlphaFoldDB" id="L5MHX8"/>
<dbReference type="InterPro" id="IPR027417">
    <property type="entry name" value="P-loop_NTPase"/>
</dbReference>
<evidence type="ECO:0000256" key="18">
    <source>
        <dbReference type="PIRSR" id="PIRSR606687-1"/>
    </source>
</evidence>
<feature type="binding site" evidence="19">
    <location>
        <position position="311"/>
    </location>
    <ligand>
        <name>GTP</name>
        <dbReference type="ChEBI" id="CHEBI:37565"/>
    </ligand>
</feature>
<evidence type="ECO:0000313" key="24">
    <source>
        <dbReference type="Proteomes" id="UP000010556"/>
    </source>
</evidence>
<keyword evidence="12 22" id="KW-0333">Golgi apparatus</keyword>
<keyword evidence="18" id="KW-0479">Metal-binding</keyword>
<keyword evidence="15" id="KW-0458">Lysosome</keyword>